<accession>A0A8H4QQK5</accession>
<name>A0A8H4QQK5_9AGAR</name>
<evidence type="ECO:0000256" key="1">
    <source>
        <dbReference type="SAM" id="MobiDB-lite"/>
    </source>
</evidence>
<gene>
    <name evidence="2" type="ORF">D9613_003514</name>
</gene>
<dbReference type="Proteomes" id="UP000521872">
    <property type="component" value="Unassembled WGS sequence"/>
</dbReference>
<protein>
    <submittedName>
        <fullName evidence="2">Uncharacterized protein</fullName>
    </submittedName>
</protein>
<reference evidence="2 3" key="1">
    <citation type="submission" date="2019-12" db="EMBL/GenBank/DDBJ databases">
        <authorList>
            <person name="Floudas D."/>
            <person name="Bentzer J."/>
            <person name="Ahren D."/>
            <person name="Johansson T."/>
            <person name="Persson P."/>
            <person name="Tunlid A."/>
        </authorList>
    </citation>
    <scope>NUCLEOTIDE SEQUENCE [LARGE SCALE GENOMIC DNA]</scope>
    <source>
        <strain evidence="2 3">CBS 102.39</strain>
    </source>
</reference>
<comment type="caution">
    <text evidence="2">The sequence shown here is derived from an EMBL/GenBank/DDBJ whole genome shotgun (WGS) entry which is preliminary data.</text>
</comment>
<sequence length="289" mass="31090">MPPKKTAASKKRALSPDKTTDKAARKERPAPAKRSRASTVHASATEDAPSAPAPVPATTEAAVSAATTATQPQPAASATNIAAPNVQVPITTAATQADVDDLAKPKYAGTFDLYGMELPFLKDVYFPGQKAEELHKTILTYQAKDDRTARIVFPKNTTGEGEFICTIIRDPMEEMPFDRISASGITEVKDIKFKSKYGRPTQGVWNGGGVKAHLEIDNPGCGIASSKGTISLHPMWRKVEKDGKVLELFEGTFTFRVNYSGLYSRKGHGKGETLSLDVWAVRGKGKDGI</sequence>
<feature type="region of interest" description="Disordered" evidence="1">
    <location>
        <begin position="1"/>
        <end position="80"/>
    </location>
</feature>
<feature type="compositionally biased region" description="Basic and acidic residues" evidence="1">
    <location>
        <begin position="14"/>
        <end position="30"/>
    </location>
</feature>
<dbReference type="EMBL" id="JAACJL010000044">
    <property type="protein sequence ID" value="KAF4614965.1"/>
    <property type="molecule type" value="Genomic_DNA"/>
</dbReference>
<evidence type="ECO:0000313" key="2">
    <source>
        <dbReference type="EMBL" id="KAF4614965.1"/>
    </source>
</evidence>
<feature type="compositionally biased region" description="Low complexity" evidence="1">
    <location>
        <begin position="56"/>
        <end position="79"/>
    </location>
</feature>
<dbReference type="AlphaFoldDB" id="A0A8H4QQK5"/>
<evidence type="ECO:0000313" key="3">
    <source>
        <dbReference type="Proteomes" id="UP000521872"/>
    </source>
</evidence>
<keyword evidence="3" id="KW-1185">Reference proteome</keyword>
<organism evidence="2 3">
    <name type="scientific">Agrocybe pediades</name>
    <dbReference type="NCBI Taxonomy" id="84607"/>
    <lineage>
        <taxon>Eukaryota</taxon>
        <taxon>Fungi</taxon>
        <taxon>Dikarya</taxon>
        <taxon>Basidiomycota</taxon>
        <taxon>Agaricomycotina</taxon>
        <taxon>Agaricomycetes</taxon>
        <taxon>Agaricomycetidae</taxon>
        <taxon>Agaricales</taxon>
        <taxon>Agaricineae</taxon>
        <taxon>Strophariaceae</taxon>
        <taxon>Agrocybe</taxon>
    </lineage>
</organism>
<proteinExistence type="predicted"/>